<dbReference type="Pfam" id="PF00149">
    <property type="entry name" value="Metallophos"/>
    <property type="match status" value="1"/>
</dbReference>
<dbReference type="PANTHER" id="PTHR31302:SF31">
    <property type="entry name" value="PHOSPHODIESTERASE YAEI"/>
    <property type="match status" value="1"/>
</dbReference>
<evidence type="ECO:0000259" key="4">
    <source>
        <dbReference type="Pfam" id="PF00149"/>
    </source>
</evidence>
<proteinExistence type="predicted"/>
<dbReference type="CDD" id="cd07385">
    <property type="entry name" value="MPP_YkuE_C"/>
    <property type="match status" value="1"/>
</dbReference>
<evidence type="ECO:0000256" key="3">
    <source>
        <dbReference type="SAM" id="Phobius"/>
    </source>
</evidence>
<protein>
    <submittedName>
        <fullName evidence="5">Metallophosphoesterase</fullName>
    </submittedName>
</protein>
<gene>
    <name evidence="5" type="ORF">P4T90_19385</name>
</gene>
<feature type="transmembrane region" description="Helical" evidence="3">
    <location>
        <begin position="33"/>
        <end position="54"/>
    </location>
</feature>
<keyword evidence="2" id="KW-0378">Hydrolase</keyword>
<keyword evidence="3" id="KW-0472">Membrane</keyword>
<dbReference type="EMBL" id="JARMAB010000030">
    <property type="protein sequence ID" value="MED1205216.1"/>
    <property type="molecule type" value="Genomic_DNA"/>
</dbReference>
<dbReference type="SUPFAM" id="SSF56300">
    <property type="entry name" value="Metallo-dependent phosphatases"/>
    <property type="match status" value="1"/>
</dbReference>
<dbReference type="InterPro" id="IPR029052">
    <property type="entry name" value="Metallo-depent_PP-like"/>
</dbReference>
<dbReference type="PANTHER" id="PTHR31302">
    <property type="entry name" value="TRANSMEMBRANE PROTEIN WITH METALLOPHOSPHOESTERASE DOMAIN-RELATED"/>
    <property type="match status" value="1"/>
</dbReference>
<keyword evidence="6" id="KW-1185">Reference proteome</keyword>
<dbReference type="InterPro" id="IPR051158">
    <property type="entry name" value="Metallophosphoesterase_sf"/>
</dbReference>
<evidence type="ECO:0000313" key="5">
    <source>
        <dbReference type="EMBL" id="MED1205216.1"/>
    </source>
</evidence>
<reference evidence="5 6" key="1">
    <citation type="submission" date="2023-03" db="EMBL/GenBank/DDBJ databases">
        <title>Bacillus Genome Sequencing.</title>
        <authorList>
            <person name="Dunlap C."/>
        </authorList>
    </citation>
    <scope>NUCLEOTIDE SEQUENCE [LARGE SCALE GENOMIC DNA]</scope>
    <source>
        <strain evidence="5 6">B-23453</strain>
    </source>
</reference>
<dbReference type="InterPro" id="IPR004843">
    <property type="entry name" value="Calcineurin-like_PHP"/>
</dbReference>
<accession>A0ABU6MKL0</accession>
<organism evidence="5 6">
    <name type="scientific">Heyndrickxia acidicola</name>
    <dbReference type="NCBI Taxonomy" id="209389"/>
    <lineage>
        <taxon>Bacteria</taxon>
        <taxon>Bacillati</taxon>
        <taxon>Bacillota</taxon>
        <taxon>Bacilli</taxon>
        <taxon>Bacillales</taxon>
        <taxon>Bacillaceae</taxon>
        <taxon>Heyndrickxia</taxon>
    </lineage>
</organism>
<keyword evidence="1" id="KW-0479">Metal-binding</keyword>
<comment type="caution">
    <text evidence="5">The sequence shown here is derived from an EMBL/GenBank/DDBJ whole genome shotgun (WGS) entry which is preliminary data.</text>
</comment>
<keyword evidence="3" id="KW-0812">Transmembrane</keyword>
<dbReference type="RefSeq" id="WP_083952978.1">
    <property type="nucleotide sequence ID" value="NZ_JARMAB010000030.1"/>
</dbReference>
<dbReference type="Gene3D" id="3.60.21.10">
    <property type="match status" value="1"/>
</dbReference>
<keyword evidence="3" id="KW-1133">Transmembrane helix</keyword>
<sequence>MNNRWKRIDEIAMSIQTELETISRRSFLKKAGAAFMAVCASLPVYSFFLERFWLDITSVHITFNGLPKAFSGMRIVHISDLHMGNFYHTNHLKTVVEKVNQLKPDLICFTGDLVEDKIDMLKDCIPLLKELTAPLGKISILGNHDYRIGKEREIIKCLTSSGFIFLKNSHTSITRMGGTVFIAGVDDMFGGDPNIPEALQGIPKNQFTILLAHEPDVADTASKHPVHLQLSGHSHGGQIRLPIAGPLFTPAGAQKYVKGLYSINSSNFLLYVNRGIGTTYLPFRFDCRPEITMITLTSAFH</sequence>
<name>A0ABU6MKL0_9BACI</name>
<dbReference type="Proteomes" id="UP001341444">
    <property type="component" value="Unassembled WGS sequence"/>
</dbReference>
<evidence type="ECO:0000256" key="2">
    <source>
        <dbReference type="ARBA" id="ARBA00022801"/>
    </source>
</evidence>
<feature type="domain" description="Calcineurin-like phosphoesterase" evidence="4">
    <location>
        <begin position="73"/>
        <end position="236"/>
    </location>
</feature>
<evidence type="ECO:0000256" key="1">
    <source>
        <dbReference type="ARBA" id="ARBA00022723"/>
    </source>
</evidence>
<evidence type="ECO:0000313" key="6">
    <source>
        <dbReference type="Proteomes" id="UP001341444"/>
    </source>
</evidence>